<name>A0ABN8Q7S7_9CNID</name>
<dbReference type="InterPro" id="IPR049012">
    <property type="entry name" value="Mutator_transp_dom"/>
</dbReference>
<dbReference type="EMBL" id="CALNXK010000113">
    <property type="protein sequence ID" value="CAH3159032.1"/>
    <property type="molecule type" value="Genomic_DNA"/>
</dbReference>
<evidence type="ECO:0000313" key="4">
    <source>
        <dbReference type="Proteomes" id="UP001159405"/>
    </source>
</evidence>
<accession>A0ABN8Q7S7</accession>
<feature type="region of interest" description="Disordered" evidence="1">
    <location>
        <begin position="119"/>
        <end position="185"/>
    </location>
</feature>
<sequence>MDLPPPVTKKAYNQHMKKIQKSSINNAEQLMCDAAERLTNLVSSEEEDCVVEINGQKATKVAVSMDGTWQKRGLSSKIGVVFAVSANLMKSCGISPGLNMLKALRKEDEERIMSAAHKLSSKYRKRRQEIRSKRKSEADKLSYQAGAFGTSSKPEADGKGKGKKKQPRKQAKTVSLPPEPATRGMEITRYVCGPRIRVCCCPQEKIRSA</sequence>
<organism evidence="3 4">
    <name type="scientific">Porites lobata</name>
    <dbReference type="NCBI Taxonomy" id="104759"/>
    <lineage>
        <taxon>Eukaryota</taxon>
        <taxon>Metazoa</taxon>
        <taxon>Cnidaria</taxon>
        <taxon>Anthozoa</taxon>
        <taxon>Hexacorallia</taxon>
        <taxon>Scleractinia</taxon>
        <taxon>Fungiina</taxon>
        <taxon>Poritidae</taxon>
        <taxon>Porites</taxon>
    </lineage>
</organism>
<gene>
    <name evidence="3" type="ORF">PLOB_00003625</name>
</gene>
<proteinExistence type="predicted"/>
<feature type="compositionally biased region" description="Basic residues" evidence="1">
    <location>
        <begin position="119"/>
        <end position="128"/>
    </location>
</feature>
<feature type="compositionally biased region" description="Basic and acidic residues" evidence="1">
    <location>
        <begin position="129"/>
        <end position="140"/>
    </location>
</feature>
<evidence type="ECO:0000259" key="2">
    <source>
        <dbReference type="Pfam" id="PF20700"/>
    </source>
</evidence>
<keyword evidence="4" id="KW-1185">Reference proteome</keyword>
<protein>
    <recommendedName>
        <fullName evidence="2">Mutator-like transposase domain-containing protein</fullName>
    </recommendedName>
</protein>
<feature type="compositionally biased region" description="Basic residues" evidence="1">
    <location>
        <begin position="161"/>
        <end position="171"/>
    </location>
</feature>
<dbReference type="Pfam" id="PF20700">
    <property type="entry name" value="Mutator"/>
    <property type="match status" value="1"/>
</dbReference>
<evidence type="ECO:0000256" key="1">
    <source>
        <dbReference type="SAM" id="MobiDB-lite"/>
    </source>
</evidence>
<comment type="caution">
    <text evidence="3">The sequence shown here is derived from an EMBL/GenBank/DDBJ whole genome shotgun (WGS) entry which is preliminary data.</text>
</comment>
<evidence type="ECO:0000313" key="3">
    <source>
        <dbReference type="EMBL" id="CAH3159032.1"/>
    </source>
</evidence>
<dbReference type="Proteomes" id="UP001159405">
    <property type="component" value="Unassembled WGS sequence"/>
</dbReference>
<feature type="domain" description="Mutator-like transposase" evidence="2">
    <location>
        <begin position="1"/>
        <end position="86"/>
    </location>
</feature>
<reference evidence="3 4" key="1">
    <citation type="submission" date="2022-05" db="EMBL/GenBank/DDBJ databases">
        <authorList>
            <consortium name="Genoscope - CEA"/>
            <person name="William W."/>
        </authorList>
    </citation>
    <scope>NUCLEOTIDE SEQUENCE [LARGE SCALE GENOMIC DNA]</scope>
</reference>